<dbReference type="AlphaFoldDB" id="A0A820PDE3"/>
<gene>
    <name evidence="1" type="ORF">OXD698_LOCUS51674</name>
</gene>
<organism evidence="1 2">
    <name type="scientific">Adineta steineri</name>
    <dbReference type="NCBI Taxonomy" id="433720"/>
    <lineage>
        <taxon>Eukaryota</taxon>
        <taxon>Metazoa</taxon>
        <taxon>Spiralia</taxon>
        <taxon>Gnathifera</taxon>
        <taxon>Rotifera</taxon>
        <taxon>Eurotatoria</taxon>
        <taxon>Bdelloidea</taxon>
        <taxon>Adinetida</taxon>
        <taxon>Adinetidae</taxon>
        <taxon>Adineta</taxon>
    </lineage>
</organism>
<sequence length="41" mass="4772">EDTQVKISDSALSDIIPSDDVILTKVKKFQYINNYRKIQLM</sequence>
<feature type="non-terminal residue" evidence="1">
    <location>
        <position position="1"/>
    </location>
</feature>
<evidence type="ECO:0000313" key="2">
    <source>
        <dbReference type="Proteomes" id="UP000663844"/>
    </source>
</evidence>
<proteinExistence type="predicted"/>
<dbReference type="EMBL" id="CAJOAZ010026846">
    <property type="protein sequence ID" value="CAF4404840.1"/>
    <property type="molecule type" value="Genomic_DNA"/>
</dbReference>
<name>A0A820PDE3_9BILA</name>
<accession>A0A820PDE3</accession>
<protein>
    <submittedName>
        <fullName evidence="1">Uncharacterized protein</fullName>
    </submittedName>
</protein>
<dbReference type="Proteomes" id="UP000663844">
    <property type="component" value="Unassembled WGS sequence"/>
</dbReference>
<evidence type="ECO:0000313" key="1">
    <source>
        <dbReference type="EMBL" id="CAF4404840.1"/>
    </source>
</evidence>
<reference evidence="1" key="1">
    <citation type="submission" date="2021-02" db="EMBL/GenBank/DDBJ databases">
        <authorList>
            <person name="Nowell W R."/>
        </authorList>
    </citation>
    <scope>NUCLEOTIDE SEQUENCE</scope>
</reference>
<comment type="caution">
    <text evidence="1">The sequence shown here is derived from an EMBL/GenBank/DDBJ whole genome shotgun (WGS) entry which is preliminary data.</text>
</comment>